<dbReference type="Proteomes" id="UP001055940">
    <property type="component" value="Chromosome"/>
</dbReference>
<accession>A0ABY5DH96</accession>
<gene>
    <name evidence="2" type="ORF">NE857_14800</name>
</gene>
<organism evidence="2 3">
    <name type="scientific">Nocardiopsis exhalans</name>
    <dbReference type="NCBI Taxonomy" id="163604"/>
    <lineage>
        <taxon>Bacteria</taxon>
        <taxon>Bacillati</taxon>
        <taxon>Actinomycetota</taxon>
        <taxon>Actinomycetes</taxon>
        <taxon>Streptosporangiales</taxon>
        <taxon>Nocardiopsidaceae</taxon>
        <taxon>Nocardiopsis</taxon>
    </lineage>
</organism>
<keyword evidence="3" id="KW-1185">Reference proteome</keyword>
<evidence type="ECO:0000313" key="3">
    <source>
        <dbReference type="Proteomes" id="UP001055940"/>
    </source>
</evidence>
<evidence type="ECO:0000256" key="1">
    <source>
        <dbReference type="SAM" id="MobiDB-lite"/>
    </source>
</evidence>
<proteinExistence type="predicted"/>
<dbReference type="EMBL" id="CP099837">
    <property type="protein sequence ID" value="USY22764.1"/>
    <property type="molecule type" value="Genomic_DNA"/>
</dbReference>
<evidence type="ECO:0000313" key="2">
    <source>
        <dbReference type="EMBL" id="USY22764.1"/>
    </source>
</evidence>
<feature type="region of interest" description="Disordered" evidence="1">
    <location>
        <begin position="329"/>
        <end position="349"/>
    </location>
</feature>
<protein>
    <submittedName>
        <fullName evidence="2">Uncharacterized protein</fullName>
    </submittedName>
</protein>
<dbReference type="RefSeq" id="WP_254421519.1">
    <property type="nucleotide sequence ID" value="NZ_BAAAJB010000065.1"/>
</dbReference>
<reference evidence="2" key="1">
    <citation type="submission" date="2022-06" db="EMBL/GenBank/DDBJ databases">
        <authorList>
            <person name="Ping M."/>
        </authorList>
    </citation>
    <scope>NUCLEOTIDE SEQUENCE</scope>
    <source>
        <strain evidence="2">JCM11759T</strain>
    </source>
</reference>
<sequence length="349" mass="38836">MTEGPDSWLIPRHLRRVLGPNWEVEAEGTRLLVRHVHRHSPVVPARRPLPWDVLLAKIENAYAAQGVEHAGCLPLRWGRDTDLVVSAVQALDPLLKDGIDLTHRRGFLPQPVVRFTGRRDTRGRLLDGFLTSFVNVSYVHPINDVTEHAEAFDGWLSVLSRVGLHARHVTLSGDLKVWHRREVAGITLRFHHAGLGLGDIVLLWNRDDPRCMAVDLGSGLERLAWARTRQPWSELVHGWFSRHADSGTLDAVRSATLLLGHGIAPSSQGAGAAVRRITQSVPPGTAPFGLSSLCRAYHRYWETFAPMKLGWPQVTALLEREVSRGHVAVPTGRITGESPWAPRSHTDSR</sequence>
<name>A0ABY5DH96_9ACTN</name>